<dbReference type="RefSeq" id="WP_344041826.1">
    <property type="nucleotide sequence ID" value="NZ_BAAAKE010000030.1"/>
</dbReference>
<organism evidence="2 3">
    <name type="scientific">Saccharothrix xinjiangensis</name>
    <dbReference type="NCBI Taxonomy" id="204798"/>
    <lineage>
        <taxon>Bacteria</taxon>
        <taxon>Bacillati</taxon>
        <taxon>Actinomycetota</taxon>
        <taxon>Actinomycetes</taxon>
        <taxon>Pseudonocardiales</taxon>
        <taxon>Pseudonocardiaceae</taxon>
        <taxon>Saccharothrix</taxon>
    </lineage>
</organism>
<comment type="caution">
    <text evidence="2">The sequence shown here is derived from an EMBL/GenBank/DDBJ whole genome shotgun (WGS) entry which is preliminary data.</text>
</comment>
<evidence type="ECO:0000259" key="1">
    <source>
        <dbReference type="Pfam" id="PF01636"/>
    </source>
</evidence>
<accession>A0ABV9Y0G2</accession>
<protein>
    <submittedName>
        <fullName evidence="2">Phosphotransferase family protein</fullName>
    </submittedName>
</protein>
<feature type="domain" description="Aminoglycoside phosphotransferase" evidence="1">
    <location>
        <begin position="36"/>
        <end position="253"/>
    </location>
</feature>
<dbReference type="InterPro" id="IPR011009">
    <property type="entry name" value="Kinase-like_dom_sf"/>
</dbReference>
<evidence type="ECO:0000313" key="2">
    <source>
        <dbReference type="EMBL" id="MFC5055738.1"/>
    </source>
</evidence>
<evidence type="ECO:0000313" key="3">
    <source>
        <dbReference type="Proteomes" id="UP001595833"/>
    </source>
</evidence>
<sequence length="302" mass="33799">MSVTPRQRGGLPGDTELRHACAVFSLDPTEARLLHHRSNAVYLLPREHVVVRLAPATPLRHERAVTAIAVTRWLAADSAPIALAPMPGDQPVVVADAIVTFWPWRPTTPPPGPADLAAPLRHLHHLPPPPFDVPRYQPLRRLREALSLDSNRPVPMLTDDDHAWLHEQISHALDAFTTTDFPLGTGLVHADAHSENLVRDGEDWVLIDWDQACIGPRELDLVASLPDHFHTPEAERTAFRNAYGHDPTQWSEWRILRDITELHSLGSYIRLAPDKPAAAQELNIRLRSLRSGDRSIRWTAVS</sequence>
<dbReference type="Gene3D" id="1.10.510.10">
    <property type="entry name" value="Transferase(Phosphotransferase) domain 1"/>
    <property type="match status" value="1"/>
</dbReference>
<proteinExistence type="predicted"/>
<dbReference type="Pfam" id="PF01636">
    <property type="entry name" value="APH"/>
    <property type="match status" value="1"/>
</dbReference>
<reference evidence="3" key="1">
    <citation type="journal article" date="2019" name="Int. J. Syst. Evol. Microbiol.">
        <title>The Global Catalogue of Microorganisms (GCM) 10K type strain sequencing project: providing services to taxonomists for standard genome sequencing and annotation.</title>
        <authorList>
            <consortium name="The Broad Institute Genomics Platform"/>
            <consortium name="The Broad Institute Genome Sequencing Center for Infectious Disease"/>
            <person name="Wu L."/>
            <person name="Ma J."/>
        </authorList>
    </citation>
    <scope>NUCLEOTIDE SEQUENCE [LARGE SCALE GENOMIC DNA]</scope>
    <source>
        <strain evidence="3">KCTC 12848</strain>
    </source>
</reference>
<keyword evidence="3" id="KW-1185">Reference proteome</keyword>
<dbReference type="Proteomes" id="UP001595833">
    <property type="component" value="Unassembled WGS sequence"/>
</dbReference>
<dbReference type="SUPFAM" id="SSF56112">
    <property type="entry name" value="Protein kinase-like (PK-like)"/>
    <property type="match status" value="1"/>
</dbReference>
<gene>
    <name evidence="2" type="ORF">ACFPFM_18495</name>
</gene>
<dbReference type="InterPro" id="IPR002575">
    <property type="entry name" value="Aminoglycoside_PTrfase"/>
</dbReference>
<name>A0ABV9Y0G2_9PSEU</name>
<dbReference type="EMBL" id="JBHSJB010000017">
    <property type="protein sequence ID" value="MFC5055738.1"/>
    <property type="molecule type" value="Genomic_DNA"/>
</dbReference>